<proteinExistence type="predicted"/>
<reference evidence="3" key="1">
    <citation type="journal article" date="2023" name="Mol. Phylogenet. Evol.">
        <title>Genome-scale phylogeny and comparative genomics of the fungal order Sordariales.</title>
        <authorList>
            <person name="Hensen N."/>
            <person name="Bonometti L."/>
            <person name="Westerberg I."/>
            <person name="Brannstrom I.O."/>
            <person name="Guillou S."/>
            <person name="Cros-Aarteil S."/>
            <person name="Calhoun S."/>
            <person name="Haridas S."/>
            <person name="Kuo A."/>
            <person name="Mondo S."/>
            <person name="Pangilinan J."/>
            <person name="Riley R."/>
            <person name="LaButti K."/>
            <person name="Andreopoulos B."/>
            <person name="Lipzen A."/>
            <person name="Chen C."/>
            <person name="Yan M."/>
            <person name="Daum C."/>
            <person name="Ng V."/>
            <person name="Clum A."/>
            <person name="Steindorff A."/>
            <person name="Ohm R.A."/>
            <person name="Martin F."/>
            <person name="Silar P."/>
            <person name="Natvig D.O."/>
            <person name="Lalanne C."/>
            <person name="Gautier V."/>
            <person name="Ament-Velasquez S.L."/>
            <person name="Kruys A."/>
            <person name="Hutchinson M.I."/>
            <person name="Powell A.J."/>
            <person name="Barry K."/>
            <person name="Miller A.N."/>
            <person name="Grigoriev I.V."/>
            <person name="Debuchy R."/>
            <person name="Gladieux P."/>
            <person name="Hiltunen Thoren M."/>
            <person name="Johannesson H."/>
        </authorList>
    </citation>
    <scope>NUCLEOTIDE SEQUENCE [LARGE SCALE GENOMIC DNA]</scope>
    <source>
        <strain evidence="3">CBS 340.73</strain>
    </source>
</reference>
<keyword evidence="1" id="KW-0732">Signal</keyword>
<evidence type="ECO:0000313" key="2">
    <source>
        <dbReference type="EMBL" id="KAK3944393.1"/>
    </source>
</evidence>
<protein>
    <submittedName>
        <fullName evidence="2">Uncharacterized protein</fullName>
    </submittedName>
</protein>
<comment type="caution">
    <text evidence="2">The sequence shown here is derived from an EMBL/GenBank/DDBJ whole genome shotgun (WGS) entry which is preliminary data.</text>
</comment>
<evidence type="ECO:0000313" key="3">
    <source>
        <dbReference type="Proteomes" id="UP001303473"/>
    </source>
</evidence>
<keyword evidence="3" id="KW-1185">Reference proteome</keyword>
<feature type="signal peptide" evidence="1">
    <location>
        <begin position="1"/>
        <end position="19"/>
    </location>
</feature>
<dbReference type="EMBL" id="MU853760">
    <property type="protein sequence ID" value="KAK3944393.1"/>
    <property type="molecule type" value="Genomic_DNA"/>
</dbReference>
<gene>
    <name evidence="2" type="ORF">QBC46DRAFT_442178</name>
</gene>
<dbReference type="Proteomes" id="UP001303473">
    <property type="component" value="Unassembled WGS sequence"/>
</dbReference>
<evidence type="ECO:0000256" key="1">
    <source>
        <dbReference type="SAM" id="SignalP"/>
    </source>
</evidence>
<sequence>MRFITSLLIAWDCFGLLRPDVHVPHDYRKKATKWLDLLPHAFPSLRYFHCVFVRSPYATFASDWDPPTAQPALDRQPACIVEETESVLLKPFANLSTKSESMKELEIVVPQDAFISVFLDIAGLTAEEVAVMKKAEGSLRIRYPFSNPLEEPSHGGEDKGAFFWIRRGAWRVDLSEWDFALGAYVQLGIMQSPGSRIQSVCLYTKKWFLQLPQPFCSPECNLVISFNLAL</sequence>
<feature type="chain" id="PRO_5042965947" evidence="1">
    <location>
        <begin position="20"/>
        <end position="230"/>
    </location>
</feature>
<name>A0AAN6NHW8_9PEZI</name>
<accession>A0AAN6NHW8</accession>
<dbReference type="AlphaFoldDB" id="A0AAN6NHW8"/>
<organism evidence="2 3">
    <name type="scientific">Diplogelasinospora grovesii</name>
    <dbReference type="NCBI Taxonomy" id="303347"/>
    <lineage>
        <taxon>Eukaryota</taxon>
        <taxon>Fungi</taxon>
        <taxon>Dikarya</taxon>
        <taxon>Ascomycota</taxon>
        <taxon>Pezizomycotina</taxon>
        <taxon>Sordariomycetes</taxon>
        <taxon>Sordariomycetidae</taxon>
        <taxon>Sordariales</taxon>
        <taxon>Diplogelasinosporaceae</taxon>
        <taxon>Diplogelasinospora</taxon>
    </lineage>
</organism>